<feature type="domain" description="Transcriptional repressor PaaX-like central Cas2-like" evidence="3">
    <location>
        <begin position="94"/>
        <end position="161"/>
    </location>
</feature>
<dbReference type="Proteomes" id="UP001205965">
    <property type="component" value="Unassembled WGS sequence"/>
</dbReference>
<organism evidence="4 5">
    <name type="scientific">Corynebacterium lemuris</name>
    <dbReference type="NCBI Taxonomy" id="1859292"/>
    <lineage>
        <taxon>Bacteria</taxon>
        <taxon>Bacillati</taxon>
        <taxon>Actinomycetota</taxon>
        <taxon>Actinomycetes</taxon>
        <taxon>Mycobacteriales</taxon>
        <taxon>Corynebacteriaceae</taxon>
        <taxon>Corynebacterium</taxon>
    </lineage>
</organism>
<dbReference type="SUPFAM" id="SSF46785">
    <property type="entry name" value="Winged helix' DNA-binding domain"/>
    <property type="match status" value="1"/>
</dbReference>
<dbReference type="EMBL" id="JANWTC010000016">
    <property type="protein sequence ID" value="MCS5480700.1"/>
    <property type="molecule type" value="Genomic_DNA"/>
</dbReference>
<dbReference type="RefSeq" id="WP_259428758.1">
    <property type="nucleotide sequence ID" value="NZ_JANWTC010000016.1"/>
</dbReference>
<dbReference type="InterPro" id="IPR012906">
    <property type="entry name" value="PaaX-like_N"/>
</dbReference>
<evidence type="ECO:0000313" key="4">
    <source>
        <dbReference type="EMBL" id="MCS5480700.1"/>
    </source>
</evidence>
<dbReference type="InterPro" id="IPR036390">
    <property type="entry name" value="WH_DNA-bd_sf"/>
</dbReference>
<accession>A0ABT2FZN0</accession>
<feature type="domain" description="Transcriptional repressor PaaX-like C-terminal" evidence="2">
    <location>
        <begin position="177"/>
        <end position="260"/>
    </location>
</feature>
<dbReference type="Pfam" id="PF08223">
    <property type="entry name" value="PaaX_C"/>
    <property type="match status" value="1"/>
</dbReference>
<gene>
    <name evidence="4" type="ORF">NYP18_13705</name>
</gene>
<dbReference type="Pfam" id="PF20803">
    <property type="entry name" value="PaaX_M"/>
    <property type="match status" value="1"/>
</dbReference>
<dbReference type="InterPro" id="IPR048846">
    <property type="entry name" value="PaaX-like_central"/>
</dbReference>
<dbReference type="PANTHER" id="PTHR30319:SF1">
    <property type="entry name" value="TRANSCRIPTIONAL REPRESSOR PAAX"/>
    <property type="match status" value="1"/>
</dbReference>
<comment type="caution">
    <text evidence="4">The sequence shown here is derived from an EMBL/GenBank/DDBJ whole genome shotgun (WGS) entry which is preliminary data.</text>
</comment>
<reference evidence="4 5" key="1">
    <citation type="submission" date="2022-08" db="EMBL/GenBank/DDBJ databases">
        <title>YIM 101645 draft genome.</title>
        <authorList>
            <person name="Chen X."/>
        </authorList>
    </citation>
    <scope>NUCLEOTIDE SEQUENCE [LARGE SCALE GENOMIC DNA]</scope>
    <source>
        <strain evidence="4 5">YIM 101645</strain>
    </source>
</reference>
<dbReference type="InterPro" id="IPR011965">
    <property type="entry name" value="PaaX_trns_reg"/>
</dbReference>
<dbReference type="PIRSF" id="PIRSF020623">
    <property type="entry name" value="PaaX"/>
    <property type="match status" value="1"/>
</dbReference>
<dbReference type="Gene3D" id="1.20.58.1460">
    <property type="match status" value="1"/>
</dbReference>
<name>A0ABT2FZN0_9CORY</name>
<feature type="domain" description="Transcriptional repressor PaaX-like N-terminal" evidence="1">
    <location>
        <begin position="8"/>
        <end position="75"/>
    </location>
</feature>
<protein>
    <submittedName>
        <fullName evidence="4">PaaX family transcriptional regulator</fullName>
    </submittedName>
</protein>
<evidence type="ECO:0000313" key="5">
    <source>
        <dbReference type="Proteomes" id="UP001205965"/>
    </source>
</evidence>
<evidence type="ECO:0000259" key="1">
    <source>
        <dbReference type="Pfam" id="PF07848"/>
    </source>
</evidence>
<dbReference type="InterPro" id="IPR013225">
    <property type="entry name" value="PaaX_C"/>
</dbReference>
<keyword evidence="5" id="KW-1185">Reference proteome</keyword>
<evidence type="ECO:0000259" key="3">
    <source>
        <dbReference type="Pfam" id="PF20803"/>
    </source>
</evidence>
<evidence type="ECO:0000259" key="2">
    <source>
        <dbReference type="Pfam" id="PF08223"/>
    </source>
</evidence>
<dbReference type="PANTHER" id="PTHR30319">
    <property type="entry name" value="PHENYLACETIC ACID REGULATOR-RELATED TRANSCRIPTIONAL REPRESSOR"/>
    <property type="match status" value="1"/>
</dbReference>
<dbReference type="InterPro" id="IPR036388">
    <property type="entry name" value="WH-like_DNA-bd_sf"/>
</dbReference>
<dbReference type="Gene3D" id="3.30.70.2650">
    <property type="match status" value="1"/>
</dbReference>
<sequence>MSIGEAMRTRELVMDLYGDYLRYLGGEARLAVLTELLGVFDIEPATARVTLSRMKREGWFETRRYGREIAYLASGKMMNTLDEGRSRIFEPAIAPWGGRWTMLQMTTPPTGKEERQKFQRMLSWRGFAQLHETTWISPREGREEIIRSCSRRGWKADVFTFWTGDLDRDRELAERCWDLTDLHEGYGRFVEAWELWSRRDLTEVSGDEALRARVLLVHEYRGHLFSDPLLPRALCPAGYAGAEAFRVFVDIHQRLSDLATVRVSDLVFPEGEGM</sequence>
<dbReference type="Pfam" id="PF07848">
    <property type="entry name" value="PaaX"/>
    <property type="match status" value="1"/>
</dbReference>
<dbReference type="Gene3D" id="1.10.10.10">
    <property type="entry name" value="Winged helix-like DNA-binding domain superfamily/Winged helix DNA-binding domain"/>
    <property type="match status" value="1"/>
</dbReference>
<proteinExistence type="predicted"/>